<name>A0AAU9M6J5_9ASTR</name>
<evidence type="ECO:0000313" key="2">
    <source>
        <dbReference type="Proteomes" id="UP001157418"/>
    </source>
</evidence>
<proteinExistence type="predicted"/>
<keyword evidence="2" id="KW-1185">Reference proteome</keyword>
<reference evidence="1 2" key="1">
    <citation type="submission" date="2022-01" db="EMBL/GenBank/DDBJ databases">
        <authorList>
            <person name="Xiong W."/>
            <person name="Schranz E."/>
        </authorList>
    </citation>
    <scope>NUCLEOTIDE SEQUENCE [LARGE SCALE GENOMIC DNA]</scope>
</reference>
<dbReference type="EMBL" id="CAKMRJ010001112">
    <property type="protein sequence ID" value="CAH1422197.1"/>
    <property type="molecule type" value="Genomic_DNA"/>
</dbReference>
<protein>
    <submittedName>
        <fullName evidence="1">Uncharacterized protein</fullName>
    </submittedName>
</protein>
<gene>
    <name evidence="1" type="ORF">LVIROSA_LOCUS9547</name>
</gene>
<sequence>MPSYTSTCNSWPFEDQHHIIANVSIAGDPHDIHITLLQLQFEVSLMREDVNMDQSQLRESLHREMDSMNCEVDDIRAGLLELSHLTDGPRNHFYSL</sequence>
<dbReference type="AlphaFoldDB" id="A0AAU9M6J5"/>
<organism evidence="1 2">
    <name type="scientific">Lactuca virosa</name>
    <dbReference type="NCBI Taxonomy" id="75947"/>
    <lineage>
        <taxon>Eukaryota</taxon>
        <taxon>Viridiplantae</taxon>
        <taxon>Streptophyta</taxon>
        <taxon>Embryophyta</taxon>
        <taxon>Tracheophyta</taxon>
        <taxon>Spermatophyta</taxon>
        <taxon>Magnoliopsida</taxon>
        <taxon>eudicotyledons</taxon>
        <taxon>Gunneridae</taxon>
        <taxon>Pentapetalae</taxon>
        <taxon>asterids</taxon>
        <taxon>campanulids</taxon>
        <taxon>Asterales</taxon>
        <taxon>Asteraceae</taxon>
        <taxon>Cichorioideae</taxon>
        <taxon>Cichorieae</taxon>
        <taxon>Lactucinae</taxon>
        <taxon>Lactuca</taxon>
    </lineage>
</organism>
<comment type="caution">
    <text evidence="1">The sequence shown here is derived from an EMBL/GenBank/DDBJ whole genome shotgun (WGS) entry which is preliminary data.</text>
</comment>
<evidence type="ECO:0000313" key="1">
    <source>
        <dbReference type="EMBL" id="CAH1422197.1"/>
    </source>
</evidence>
<dbReference type="Proteomes" id="UP001157418">
    <property type="component" value="Unassembled WGS sequence"/>
</dbReference>
<accession>A0AAU9M6J5</accession>